<evidence type="ECO:0000313" key="2">
    <source>
        <dbReference type="EMBL" id="TGL49735.1"/>
    </source>
</evidence>
<dbReference type="Gene3D" id="2.120.10.30">
    <property type="entry name" value="TolB, C-terminal domain"/>
    <property type="match status" value="3"/>
</dbReference>
<protein>
    <submittedName>
        <fullName evidence="2">Concanavalin</fullName>
    </submittedName>
</protein>
<dbReference type="PANTHER" id="PTHR46388:SF2">
    <property type="entry name" value="NHL REPEAT-CONTAINING PROTEIN 2"/>
    <property type="match status" value="1"/>
</dbReference>
<dbReference type="SUPFAM" id="SSF63825">
    <property type="entry name" value="YWTD domain"/>
    <property type="match status" value="2"/>
</dbReference>
<organism evidence="2 3">
    <name type="scientific">Leptospira kemamanensis</name>
    <dbReference type="NCBI Taxonomy" id="2484942"/>
    <lineage>
        <taxon>Bacteria</taxon>
        <taxon>Pseudomonadati</taxon>
        <taxon>Spirochaetota</taxon>
        <taxon>Spirochaetia</taxon>
        <taxon>Leptospirales</taxon>
        <taxon>Leptospiraceae</taxon>
        <taxon>Leptospira</taxon>
    </lineage>
</organism>
<dbReference type="SUPFAM" id="SSF49899">
    <property type="entry name" value="Concanavalin A-like lectins/glucanases"/>
    <property type="match status" value="3"/>
</dbReference>
<dbReference type="Gene3D" id="2.60.120.200">
    <property type="match status" value="3"/>
</dbReference>
<dbReference type="AlphaFoldDB" id="A0A4R9JNE0"/>
<comment type="caution">
    <text evidence="2">The sequence shown here is derived from an EMBL/GenBank/DDBJ whole genome shotgun (WGS) entry which is preliminary data.</text>
</comment>
<evidence type="ECO:0000313" key="3">
    <source>
        <dbReference type="Proteomes" id="UP000297609"/>
    </source>
</evidence>
<sequence>MKRIPLFLVCLFLSACSFPKLIRSPLDLFAFLRIFTGTQFTGQTIGGVVSGLLPGTSVTLTNGGDSINVASDGNFTFPKRLNTGDFYNVSLSTNGVGLSCSIANAQGVVQSTSITNISITCGLGAGFYEVGVNVTGVTGTITVQNNGSDTLNFSSSGFQKFSIVQPTGSNFVITISSQPVGTVCSFDNPTLAFGTIGAANVNVFVTCVSGYIVGGNLFSTTGSDLGTNLINRKTYVRTLAGSFPTNNGGTGPTSGPAVASATATLARFNAPSMIAADSNFLYVADTSNGVIRKIDKSSGVTTVFAGGNSGGGITCPGTVVINCLDGVGTAAQFNGLVGITTNGNNLFVLEANGNRIRIVNLATALVSTMAGSGNAGSSDNTSGILASFSNPSWLTLHNGMFYVVDRNNCTIRTLNPNTTAVGTIAGGAGLCSFANSPIGTNARFVSPIAIVGLGNYLYVTDVGLGGGYKVRRISLSGTNAVDTIAGDGVQASTDGFGTSAQFNDPHGITTDGVNLFISEWLGHRIRHLNLTTNRVTTLVGSVAGYADNASGNGLLNFPGYITTDGQTIYIGDQGNHSIRYLQPAELLQYTFDGNTNDSVGTNDGTLLGAPSLTRDENGLSNGAYEFDGNSQYIESTSNVTNITDNLTISAWIQTSGKVTNQFIFYNGTGGVDGYGLAIDNSGSLRIALGPLLGPLTFMQLPPNRWMHVTMRRLSGNWQIFINGKADAMGYATNPGIPSSRFKVGDGGHGFHFKGKISNVQFFNGALDDDVIQKLAIQVPSGLISYYPFNGNGKDYGDQFNDLTNFGTVAPTNDRNGFPSSAYYFNGTNYFQKSNPNGLPIGGSSRSICAWFKSSSLAAQYIISFGTSIDSTASGLVILQPEVGMLGWNDEAKVIQEDFLNQWVHLCGVYDGSTQYASIYENGTLRAYVYKNLWSTGISSNLFIGRLITTTGYFSGDIDDVRIYNRTLSVSEIRAISGPYPTQVSSWNQTVASSSLKFYLMPESANFSNGGCSGGVNCVSTWDDRSGNNLHLSQATVASQPVFNATSLNGTPGIRFIGPSLTFLSRPCEPSLLSTSNTIFAIYNDTEMSGSDGIFQNGAKLLYLPDIASNKLISFFDLQLNDPKVISSAIFSNTLGEVIMASLHFDGTTGTIYKYGSPVGSTSSPGTAYNCAPADLNMGRYFWNSGVYPYGDYLNGHIGDFIYYDQVLSSSDRELVECYLSSKYKMRIGHTCP</sequence>
<keyword evidence="3" id="KW-1185">Reference proteome</keyword>
<accession>A0A4R9JNE0</accession>
<dbReference type="OrthoDB" id="9774579at2"/>
<feature type="signal peptide" evidence="1">
    <location>
        <begin position="1"/>
        <end position="22"/>
    </location>
</feature>
<dbReference type="Proteomes" id="UP000297609">
    <property type="component" value="Unassembled WGS sequence"/>
</dbReference>
<name>A0A4R9JNE0_9LEPT</name>
<proteinExistence type="predicted"/>
<dbReference type="PROSITE" id="PS51257">
    <property type="entry name" value="PROKAR_LIPOPROTEIN"/>
    <property type="match status" value="1"/>
</dbReference>
<reference evidence="2" key="1">
    <citation type="journal article" date="2019" name="PLoS Negl. Trop. Dis.">
        <title>Revisiting the worldwide diversity of Leptospira species in the environment.</title>
        <authorList>
            <person name="Vincent A.T."/>
            <person name="Schiettekatte O."/>
            <person name="Bourhy P."/>
            <person name="Veyrier F.J."/>
            <person name="Picardeau M."/>
        </authorList>
    </citation>
    <scope>NUCLEOTIDE SEQUENCE [LARGE SCALE GENOMIC DNA]</scope>
    <source>
        <strain evidence="2">201702454</strain>
    </source>
</reference>
<dbReference type="InterPro" id="IPR013320">
    <property type="entry name" value="ConA-like_dom_sf"/>
</dbReference>
<dbReference type="EMBL" id="RQGG01000039">
    <property type="protein sequence ID" value="TGL49735.1"/>
    <property type="molecule type" value="Genomic_DNA"/>
</dbReference>
<dbReference type="InterPro" id="IPR011042">
    <property type="entry name" value="6-blade_b-propeller_TolB-like"/>
</dbReference>
<dbReference type="Pfam" id="PF13385">
    <property type="entry name" value="Laminin_G_3"/>
    <property type="match status" value="2"/>
</dbReference>
<keyword evidence="1" id="KW-0732">Signal</keyword>
<gene>
    <name evidence="2" type="ORF">EHQ59_14130</name>
</gene>
<feature type="chain" id="PRO_5020338801" evidence="1">
    <location>
        <begin position="23"/>
        <end position="1232"/>
    </location>
</feature>
<dbReference type="PANTHER" id="PTHR46388">
    <property type="entry name" value="NHL REPEAT-CONTAINING PROTEIN 2"/>
    <property type="match status" value="1"/>
</dbReference>
<dbReference type="RefSeq" id="WP_135620297.1">
    <property type="nucleotide sequence ID" value="NZ_RQGG01000039.1"/>
</dbReference>
<evidence type="ECO:0000256" key="1">
    <source>
        <dbReference type="SAM" id="SignalP"/>
    </source>
</evidence>